<feature type="transmembrane region" description="Helical" evidence="6">
    <location>
        <begin position="368"/>
        <end position="388"/>
    </location>
</feature>
<accession>A0A1E3BQ38</accession>
<keyword evidence="3 6" id="KW-1133">Transmembrane helix</keyword>
<feature type="signal peptide" evidence="7">
    <location>
        <begin position="1"/>
        <end position="16"/>
    </location>
</feature>
<dbReference type="PANTHER" id="PTHR11040:SF44">
    <property type="entry name" value="PROTEIN ZNTC-RELATED"/>
    <property type="match status" value="1"/>
</dbReference>
<evidence type="ECO:0000256" key="1">
    <source>
        <dbReference type="ARBA" id="ARBA00004141"/>
    </source>
</evidence>
<evidence type="ECO:0000256" key="4">
    <source>
        <dbReference type="ARBA" id="ARBA00023136"/>
    </source>
</evidence>
<dbReference type="Proteomes" id="UP000094569">
    <property type="component" value="Unassembled WGS sequence"/>
</dbReference>
<evidence type="ECO:0000256" key="3">
    <source>
        <dbReference type="ARBA" id="ARBA00022989"/>
    </source>
</evidence>
<feature type="region of interest" description="Disordered" evidence="5">
    <location>
        <begin position="255"/>
        <end position="280"/>
    </location>
</feature>
<evidence type="ECO:0000256" key="5">
    <source>
        <dbReference type="SAM" id="MobiDB-lite"/>
    </source>
</evidence>
<feature type="compositionally biased region" description="Basic and acidic residues" evidence="5">
    <location>
        <begin position="95"/>
        <end position="107"/>
    </location>
</feature>
<feature type="compositionally biased region" description="Low complexity" evidence="5">
    <location>
        <begin position="256"/>
        <end position="265"/>
    </location>
</feature>
<feature type="chain" id="PRO_5009123852" description="Zinc-regulated transporter 1" evidence="7">
    <location>
        <begin position="17"/>
        <end position="463"/>
    </location>
</feature>
<sequence length="463" mass="48955">MVKFTTLLLLSAVARAQTASSTSSAQSSAITGCHNHGDQVFCINGSGEEVQVSMTATPTGELPAQFTGCHAHGSEQFCMDAQGNEVQVIGEETTDEHGHDEHSHEGESSENSAGQNCHFHAGVEHCVGAGESEQSSTPSCGIQDRDYNVPLRIGTLFVVLVTSAIGVFAPMLLVNLPFKTLNTMVSTGIKQFGTGIIIATAFVHLYTHASLMFTNDCLGELEYEATTSAVVMAGIFLAFLIEYIGHRIILARGSKTPTTTPETPEQNVAEPKEQPNTHQCQQTHALAGLGHSHGSPYDPTKPTSKFSVLVMEAGVLFHSILIGITLVVAGDSFYRTLLVVIVFHQFFEGLALGARIALLPGRIFPSKAIMAIAFALITPIGMAIGIGVLNSFNGNEKSTLIALGTLDALSAGILVWVAVVDMWARDWVIEGGELVDAGLGRVAIGGISLIAGLVLMSLLGKWA</sequence>
<organism evidence="8 9">
    <name type="scientific">Aspergillus cristatus</name>
    <name type="common">Chinese Fuzhuan brick tea-fermentation fungus</name>
    <name type="synonym">Eurotium cristatum</name>
    <dbReference type="NCBI Taxonomy" id="573508"/>
    <lineage>
        <taxon>Eukaryota</taxon>
        <taxon>Fungi</taxon>
        <taxon>Dikarya</taxon>
        <taxon>Ascomycota</taxon>
        <taxon>Pezizomycotina</taxon>
        <taxon>Eurotiomycetes</taxon>
        <taxon>Eurotiomycetidae</taxon>
        <taxon>Eurotiales</taxon>
        <taxon>Aspergillaceae</taxon>
        <taxon>Aspergillus</taxon>
        <taxon>Aspergillus subgen. Aspergillus</taxon>
    </lineage>
</organism>
<dbReference type="EMBL" id="JXNT01000001">
    <property type="protein sequence ID" value="ODM23093.1"/>
    <property type="molecule type" value="Genomic_DNA"/>
</dbReference>
<dbReference type="PROSITE" id="PS51257">
    <property type="entry name" value="PROKAR_LIPOPROTEIN"/>
    <property type="match status" value="1"/>
</dbReference>
<evidence type="ECO:0000256" key="6">
    <source>
        <dbReference type="SAM" id="Phobius"/>
    </source>
</evidence>
<dbReference type="STRING" id="573508.A0A1E3BQ38"/>
<gene>
    <name evidence="8" type="ORF">SI65_00682</name>
</gene>
<feature type="region of interest" description="Disordered" evidence="5">
    <location>
        <begin position="93"/>
        <end position="114"/>
    </location>
</feature>
<feature type="transmembrane region" description="Helical" evidence="6">
    <location>
        <begin position="153"/>
        <end position="176"/>
    </location>
</feature>
<comment type="caution">
    <text evidence="8">The sequence shown here is derived from an EMBL/GenBank/DDBJ whole genome shotgun (WGS) entry which is preliminary data.</text>
</comment>
<protein>
    <recommendedName>
        <fullName evidence="10">Zinc-regulated transporter 1</fullName>
    </recommendedName>
</protein>
<evidence type="ECO:0008006" key="10">
    <source>
        <dbReference type="Google" id="ProtNLM"/>
    </source>
</evidence>
<dbReference type="InterPro" id="IPR003689">
    <property type="entry name" value="ZIP"/>
</dbReference>
<dbReference type="AlphaFoldDB" id="A0A1E3BQ38"/>
<dbReference type="PANTHER" id="PTHR11040">
    <property type="entry name" value="ZINC/IRON TRANSPORTER"/>
    <property type="match status" value="1"/>
</dbReference>
<feature type="transmembrane region" description="Helical" evidence="6">
    <location>
        <begin position="306"/>
        <end position="327"/>
    </location>
</feature>
<keyword evidence="7" id="KW-0732">Signal</keyword>
<comment type="subcellular location">
    <subcellularLocation>
        <location evidence="1">Membrane</location>
        <topology evidence="1">Multi-pass membrane protein</topology>
    </subcellularLocation>
</comment>
<dbReference type="VEuPathDB" id="FungiDB:SI65_00682"/>
<feature type="transmembrane region" description="Helical" evidence="6">
    <location>
        <begin position="333"/>
        <end position="356"/>
    </location>
</feature>
<dbReference type="GO" id="GO:0005385">
    <property type="term" value="F:zinc ion transmembrane transporter activity"/>
    <property type="evidence" value="ECO:0007669"/>
    <property type="project" value="TreeGrafter"/>
</dbReference>
<keyword evidence="9" id="KW-1185">Reference proteome</keyword>
<dbReference type="Pfam" id="PF02535">
    <property type="entry name" value="Zip"/>
    <property type="match status" value="1"/>
</dbReference>
<dbReference type="GO" id="GO:0005886">
    <property type="term" value="C:plasma membrane"/>
    <property type="evidence" value="ECO:0007669"/>
    <property type="project" value="TreeGrafter"/>
</dbReference>
<keyword evidence="4 6" id="KW-0472">Membrane</keyword>
<dbReference type="OrthoDB" id="448280at2759"/>
<feature type="transmembrane region" description="Helical" evidence="6">
    <location>
        <begin position="188"/>
        <end position="207"/>
    </location>
</feature>
<reference evidence="8 9" key="1">
    <citation type="journal article" date="2016" name="BMC Genomics">
        <title>Comparative genomic and transcriptomic analyses of the Fuzhuan brick tea-fermentation fungus Aspergillus cristatus.</title>
        <authorList>
            <person name="Ge Y."/>
            <person name="Wang Y."/>
            <person name="Liu Y."/>
            <person name="Tan Y."/>
            <person name="Ren X."/>
            <person name="Zhang X."/>
            <person name="Hyde K.D."/>
            <person name="Liu Y."/>
            <person name="Liu Z."/>
        </authorList>
    </citation>
    <scope>NUCLEOTIDE SEQUENCE [LARGE SCALE GENOMIC DNA]</scope>
    <source>
        <strain evidence="8 9">GZAAS20.1005</strain>
    </source>
</reference>
<keyword evidence="2 6" id="KW-0812">Transmembrane</keyword>
<feature type="transmembrane region" description="Helical" evidence="6">
    <location>
        <begin position="439"/>
        <end position="459"/>
    </location>
</feature>
<name>A0A1E3BQ38_ASPCR</name>
<proteinExistence type="predicted"/>
<evidence type="ECO:0000256" key="2">
    <source>
        <dbReference type="ARBA" id="ARBA00022692"/>
    </source>
</evidence>
<feature type="transmembrane region" description="Helical" evidence="6">
    <location>
        <begin position="227"/>
        <end position="245"/>
    </location>
</feature>
<evidence type="ECO:0000313" key="9">
    <source>
        <dbReference type="Proteomes" id="UP000094569"/>
    </source>
</evidence>
<evidence type="ECO:0000313" key="8">
    <source>
        <dbReference type="EMBL" id="ODM23093.1"/>
    </source>
</evidence>
<feature type="transmembrane region" description="Helical" evidence="6">
    <location>
        <begin position="400"/>
        <end position="419"/>
    </location>
</feature>
<evidence type="ECO:0000256" key="7">
    <source>
        <dbReference type="SAM" id="SignalP"/>
    </source>
</evidence>